<keyword evidence="16" id="KW-1015">Disulfide bond</keyword>
<evidence type="ECO:0000313" key="23">
    <source>
        <dbReference type="Proteomes" id="UP001447188"/>
    </source>
</evidence>
<name>A0ABR3GW45_9PEZI</name>
<evidence type="ECO:0000256" key="17">
    <source>
        <dbReference type="ARBA" id="ARBA00023329"/>
    </source>
</evidence>
<dbReference type="Gene3D" id="2.70.130.10">
    <property type="entry name" value="Mannose-6-phosphate receptor binding domain"/>
    <property type="match status" value="1"/>
</dbReference>
<keyword evidence="9 20" id="KW-0732">Signal</keyword>
<evidence type="ECO:0000256" key="13">
    <source>
        <dbReference type="ARBA" id="ARBA00023034"/>
    </source>
</evidence>
<comment type="subcellular location">
    <subcellularLocation>
        <location evidence="2">Cytoplasmic vesicle membrane</location>
        <topology evidence="2">Single-pass type I membrane protein</topology>
    </subcellularLocation>
    <subcellularLocation>
        <location evidence="4">Golgi apparatus membrane</location>
        <topology evidence="4">Single-pass type I membrane protein</topology>
    </subcellularLocation>
    <subcellularLocation>
        <location evidence="1">Mitochondrion membrane</location>
        <topology evidence="1">Single-pass membrane protein</topology>
    </subcellularLocation>
    <subcellularLocation>
        <location evidence="3">Preautophagosomal structure membrane</location>
        <topology evidence="3">Single-pass type I membrane protein</topology>
    </subcellularLocation>
</comment>
<keyword evidence="10" id="KW-0653">Protein transport</keyword>
<evidence type="ECO:0000259" key="21">
    <source>
        <dbReference type="PROSITE" id="PS51914"/>
    </source>
</evidence>
<evidence type="ECO:0000256" key="5">
    <source>
        <dbReference type="ARBA" id="ARBA00005363"/>
    </source>
</evidence>
<keyword evidence="11 19" id="KW-1133">Transmembrane helix</keyword>
<keyword evidence="15 19" id="KW-0472">Membrane</keyword>
<evidence type="ECO:0000256" key="14">
    <source>
        <dbReference type="ARBA" id="ARBA00023128"/>
    </source>
</evidence>
<dbReference type="Proteomes" id="UP001447188">
    <property type="component" value="Unassembled WGS sequence"/>
</dbReference>
<dbReference type="InterPro" id="IPR009011">
    <property type="entry name" value="Man6P_isomerase_rcpt-bd_dom_sf"/>
</dbReference>
<evidence type="ECO:0000256" key="1">
    <source>
        <dbReference type="ARBA" id="ARBA00004304"/>
    </source>
</evidence>
<accession>A0ABR3GW45</accession>
<evidence type="ECO:0000256" key="16">
    <source>
        <dbReference type="ARBA" id="ARBA00023157"/>
    </source>
</evidence>
<evidence type="ECO:0000256" key="18">
    <source>
        <dbReference type="SAM" id="MobiDB-lite"/>
    </source>
</evidence>
<dbReference type="PANTHER" id="PTHR15071">
    <property type="entry name" value="MANNOSE-6-PHOSPHATE RECEPTOR FAMILY MEMBER"/>
    <property type="match status" value="1"/>
</dbReference>
<evidence type="ECO:0000256" key="7">
    <source>
        <dbReference type="ARBA" id="ARBA00022448"/>
    </source>
</evidence>
<feature type="signal peptide" evidence="20">
    <location>
        <begin position="1"/>
        <end position="21"/>
    </location>
</feature>
<gene>
    <name evidence="22" type="primary">ATG27</name>
    <name evidence="22" type="ORF">Q9L58_000715</name>
</gene>
<comment type="similarity">
    <text evidence="5">Belongs to the ATG27 family.</text>
</comment>
<organism evidence="22 23">
    <name type="scientific">Discina gigas</name>
    <dbReference type="NCBI Taxonomy" id="1032678"/>
    <lineage>
        <taxon>Eukaryota</taxon>
        <taxon>Fungi</taxon>
        <taxon>Dikarya</taxon>
        <taxon>Ascomycota</taxon>
        <taxon>Pezizomycotina</taxon>
        <taxon>Pezizomycetes</taxon>
        <taxon>Pezizales</taxon>
        <taxon>Discinaceae</taxon>
        <taxon>Discina</taxon>
    </lineage>
</organism>
<evidence type="ECO:0000256" key="3">
    <source>
        <dbReference type="ARBA" id="ARBA00004472"/>
    </source>
</evidence>
<evidence type="ECO:0000256" key="11">
    <source>
        <dbReference type="ARBA" id="ARBA00022989"/>
    </source>
</evidence>
<evidence type="ECO:0000256" key="8">
    <source>
        <dbReference type="ARBA" id="ARBA00022692"/>
    </source>
</evidence>
<dbReference type="InterPro" id="IPR018939">
    <property type="entry name" value="Autophagy-rel_prot_27"/>
</dbReference>
<dbReference type="PANTHER" id="PTHR15071:SF13">
    <property type="entry name" value="AUTOPHAGY-RELATED PROTEIN 27"/>
    <property type="match status" value="1"/>
</dbReference>
<evidence type="ECO:0000256" key="10">
    <source>
        <dbReference type="ARBA" id="ARBA00022927"/>
    </source>
</evidence>
<evidence type="ECO:0000256" key="12">
    <source>
        <dbReference type="ARBA" id="ARBA00023006"/>
    </source>
</evidence>
<feature type="transmembrane region" description="Helical" evidence="19">
    <location>
        <begin position="232"/>
        <end position="252"/>
    </location>
</feature>
<keyword evidence="17" id="KW-0968">Cytoplasmic vesicle</keyword>
<reference evidence="22 23" key="1">
    <citation type="submission" date="2024-02" db="EMBL/GenBank/DDBJ databases">
        <title>Discinaceae phylogenomics.</title>
        <authorList>
            <person name="Dirks A.C."/>
            <person name="James T.Y."/>
        </authorList>
    </citation>
    <scope>NUCLEOTIDE SEQUENCE [LARGE SCALE GENOMIC DNA]</scope>
    <source>
        <strain evidence="22 23">ACD0624</strain>
    </source>
</reference>
<comment type="caution">
    <text evidence="22">The sequence shown here is derived from an EMBL/GenBank/DDBJ whole genome shotgun (WGS) entry which is preliminary data.</text>
</comment>
<dbReference type="Pfam" id="PF09451">
    <property type="entry name" value="ATG27"/>
    <property type="match status" value="1"/>
</dbReference>
<keyword evidence="23" id="KW-1185">Reference proteome</keyword>
<sequence>MRFARHLPSLLLLVPPALVVASFNCQTTQDGVQFDLRALRGSHSVVIPSSTEDPVVSVNRTWTINPCFPIEREKDSPLEEQCPEGTRVCGIEQVSLNHGAPTIYVIPIAGDIDGRHTDEELKRLKTSDAVAGKEGLRLTLNGGLYDKVKQQAVVEFICDLDRTGLEGEKGEKETEKRETETETETETEKSLKFVSYDTDDKELHVLRLEWKTKYACEVVASDPPPDQGSSSWGFFTWFIIILFLGVAAYLIFRSWLAYNRYGASWDILPHSDTIRDIPYLLKDWSRRVIGTLQGGGARGGYSAV</sequence>
<feature type="domain" description="MRH" evidence="21">
    <location>
        <begin position="23"/>
        <end position="218"/>
    </location>
</feature>
<evidence type="ECO:0000256" key="15">
    <source>
        <dbReference type="ARBA" id="ARBA00023136"/>
    </source>
</evidence>
<evidence type="ECO:0000256" key="19">
    <source>
        <dbReference type="SAM" id="Phobius"/>
    </source>
</evidence>
<evidence type="ECO:0000256" key="20">
    <source>
        <dbReference type="SAM" id="SignalP"/>
    </source>
</evidence>
<evidence type="ECO:0000256" key="2">
    <source>
        <dbReference type="ARBA" id="ARBA00004358"/>
    </source>
</evidence>
<keyword evidence="12" id="KW-0072">Autophagy</keyword>
<feature type="region of interest" description="Disordered" evidence="18">
    <location>
        <begin position="167"/>
        <end position="187"/>
    </location>
</feature>
<dbReference type="PROSITE" id="PS51914">
    <property type="entry name" value="MRH"/>
    <property type="match status" value="1"/>
</dbReference>
<evidence type="ECO:0000256" key="9">
    <source>
        <dbReference type="ARBA" id="ARBA00022729"/>
    </source>
</evidence>
<feature type="chain" id="PRO_5046381705" description="Autophagy-related protein 27" evidence="20">
    <location>
        <begin position="22"/>
        <end position="304"/>
    </location>
</feature>
<dbReference type="InterPro" id="IPR044865">
    <property type="entry name" value="MRH_dom"/>
</dbReference>
<dbReference type="EMBL" id="JBBBZM010000005">
    <property type="protein sequence ID" value="KAL0640157.1"/>
    <property type="molecule type" value="Genomic_DNA"/>
</dbReference>
<keyword evidence="7" id="KW-0813">Transport</keyword>
<evidence type="ECO:0000256" key="6">
    <source>
        <dbReference type="ARBA" id="ARBA00013776"/>
    </source>
</evidence>
<proteinExistence type="inferred from homology"/>
<evidence type="ECO:0000313" key="22">
    <source>
        <dbReference type="EMBL" id="KAL0640157.1"/>
    </source>
</evidence>
<evidence type="ECO:0000256" key="4">
    <source>
        <dbReference type="ARBA" id="ARBA00004614"/>
    </source>
</evidence>
<keyword evidence="8 19" id="KW-0812">Transmembrane</keyword>
<keyword evidence="13" id="KW-0333">Golgi apparatus</keyword>
<protein>
    <recommendedName>
        <fullName evidence="6">Autophagy-related protein 27</fullName>
    </recommendedName>
</protein>
<keyword evidence="14" id="KW-0496">Mitochondrion</keyword>